<sequence>MHEQQEPVVLQKNWTKVQDCDRKVVNQALRTGEKAESGSNKKAAPIVNVKKLDEAAELAALDRVSTEVKQLIQKVQLEKQMSQVELAKKINEWP</sequence>
<protein>
    <submittedName>
        <fullName evidence="2">Uncharacterized protein</fullName>
    </submittedName>
</protein>
<comment type="caution">
    <text evidence="2">The sequence shown here is derived from an EMBL/GenBank/DDBJ whole genome shotgun (WGS) entry which is preliminary data.</text>
</comment>
<name>A0AAW2DG46_9ROSI</name>
<dbReference type="EMBL" id="JAZDWU010000003">
    <property type="protein sequence ID" value="KAL0007626.1"/>
    <property type="molecule type" value="Genomic_DNA"/>
</dbReference>
<keyword evidence="3" id="KW-1185">Reference proteome</keyword>
<dbReference type="GO" id="GO:0003677">
    <property type="term" value="F:DNA binding"/>
    <property type="evidence" value="ECO:0007669"/>
    <property type="project" value="UniProtKB-KW"/>
</dbReference>
<dbReference type="Proteomes" id="UP001459277">
    <property type="component" value="Unassembled WGS sequence"/>
</dbReference>
<organism evidence="2 3">
    <name type="scientific">Lithocarpus litseifolius</name>
    <dbReference type="NCBI Taxonomy" id="425828"/>
    <lineage>
        <taxon>Eukaryota</taxon>
        <taxon>Viridiplantae</taxon>
        <taxon>Streptophyta</taxon>
        <taxon>Embryophyta</taxon>
        <taxon>Tracheophyta</taxon>
        <taxon>Spermatophyta</taxon>
        <taxon>Magnoliopsida</taxon>
        <taxon>eudicotyledons</taxon>
        <taxon>Gunneridae</taxon>
        <taxon>Pentapetalae</taxon>
        <taxon>rosids</taxon>
        <taxon>fabids</taxon>
        <taxon>Fagales</taxon>
        <taxon>Fagaceae</taxon>
        <taxon>Lithocarpus</taxon>
    </lineage>
</organism>
<evidence type="ECO:0000313" key="2">
    <source>
        <dbReference type="EMBL" id="KAL0007626.1"/>
    </source>
</evidence>
<gene>
    <name evidence="2" type="ORF">SO802_009128</name>
</gene>
<dbReference type="GO" id="GO:0005634">
    <property type="term" value="C:nucleus"/>
    <property type="evidence" value="ECO:0007669"/>
    <property type="project" value="TreeGrafter"/>
</dbReference>
<keyword evidence="1" id="KW-0238">DNA-binding</keyword>
<evidence type="ECO:0000313" key="3">
    <source>
        <dbReference type="Proteomes" id="UP001459277"/>
    </source>
</evidence>
<dbReference type="PANTHER" id="PTHR10245">
    <property type="entry name" value="ENDOTHELIAL DIFFERENTIATION-RELATED FACTOR 1 MULTIPROTEIN BRIDGING FACTOR 1"/>
    <property type="match status" value="1"/>
</dbReference>
<dbReference type="Gene3D" id="1.10.260.40">
    <property type="entry name" value="lambda repressor-like DNA-binding domains"/>
    <property type="match status" value="1"/>
</dbReference>
<dbReference type="PANTHER" id="PTHR10245:SF15">
    <property type="entry name" value="ENDOTHELIAL DIFFERENTIATION-RELATED FACTOR 1"/>
    <property type="match status" value="1"/>
</dbReference>
<dbReference type="InterPro" id="IPR010982">
    <property type="entry name" value="Lambda_DNA-bd_dom_sf"/>
</dbReference>
<dbReference type="AlphaFoldDB" id="A0AAW2DG46"/>
<accession>A0AAW2DG46</accession>
<evidence type="ECO:0000256" key="1">
    <source>
        <dbReference type="ARBA" id="ARBA00023125"/>
    </source>
</evidence>
<reference evidence="2 3" key="1">
    <citation type="submission" date="2024-01" db="EMBL/GenBank/DDBJ databases">
        <title>A telomere-to-telomere, gap-free genome of sweet tea (Lithocarpus litseifolius).</title>
        <authorList>
            <person name="Zhou J."/>
        </authorList>
    </citation>
    <scope>NUCLEOTIDE SEQUENCE [LARGE SCALE GENOMIC DNA]</scope>
    <source>
        <strain evidence="2">Zhou-2022a</strain>
        <tissue evidence="2">Leaf</tissue>
    </source>
</reference>
<proteinExistence type="predicted"/>